<evidence type="ECO:0000259" key="2">
    <source>
        <dbReference type="Pfam" id="PF20411"/>
    </source>
</evidence>
<evidence type="ECO:0000256" key="1">
    <source>
        <dbReference type="SAM" id="MobiDB-lite"/>
    </source>
</evidence>
<dbReference type="Proteomes" id="UP001215151">
    <property type="component" value="Unassembled WGS sequence"/>
</dbReference>
<protein>
    <recommendedName>
        <fullName evidence="2">DUF6697 domain-containing protein</fullName>
    </recommendedName>
</protein>
<feature type="region of interest" description="Disordered" evidence="1">
    <location>
        <begin position="20"/>
        <end position="54"/>
    </location>
</feature>
<sequence>MPPVRRAPFKQVDRHFNAQYVARPADSQKKRLSTREPYAKPAVTAATSVSPYKRDAAREAGQKALQSLAAAQKRVQKTLRPNMAARRVNVPDPAGLRSPSAMFPSEDLPVTVKQMQDVVENAKGRCPKEQLDRMVGDHIASLLPPLGVTTTVCLASMQAVHELGKAPRNNVVRQPSKSTYYPTRLKRGGRAVTAAQHPVVFMDELQGIYINNIAPGRHGYAYMSSSDCAGLHDMGPFHLFNHPIHGHSSPVRGGEVVNRRWRYCGVYVAHKTPVFLSEEGWRRIPDETKRMIAQNFCQIAACDAGQSSGSCSPEKIDTFLYELNRGVLKLPLMLFRCVGFPIEYANAVGMQDVHQSHMVGRVPSKRQIDFGALRQAQALDKVADEAKMGQGSAQEPIDREAQKRDWAQERERRQAQEAKRKAREEEERRANTKRNQMLRKYRILGPNRRAPAPGPQ</sequence>
<feature type="compositionally biased region" description="Basic and acidic residues" evidence="1">
    <location>
        <begin position="396"/>
        <end position="430"/>
    </location>
</feature>
<dbReference type="EMBL" id="JAPEVG010000670">
    <property type="protein sequence ID" value="KAJ8456503.1"/>
    <property type="molecule type" value="Genomic_DNA"/>
</dbReference>
<feature type="region of interest" description="Disordered" evidence="1">
    <location>
        <begin position="383"/>
        <end position="456"/>
    </location>
</feature>
<name>A0AAD7TGV6_9APHY</name>
<evidence type="ECO:0000313" key="3">
    <source>
        <dbReference type="EMBL" id="KAJ8456503.1"/>
    </source>
</evidence>
<reference evidence="3" key="1">
    <citation type="submission" date="2022-11" db="EMBL/GenBank/DDBJ databases">
        <title>Genome Sequence of Cubamyces cubensis.</title>
        <authorList>
            <person name="Buettner E."/>
        </authorList>
    </citation>
    <scope>NUCLEOTIDE SEQUENCE</scope>
    <source>
        <strain evidence="3">MPL-01</strain>
    </source>
</reference>
<feature type="compositionally biased region" description="Basic and acidic residues" evidence="1">
    <location>
        <begin position="26"/>
        <end position="38"/>
    </location>
</feature>
<dbReference type="AlphaFoldDB" id="A0AAD7TGV6"/>
<dbReference type="InterPro" id="IPR046520">
    <property type="entry name" value="DUF6697"/>
</dbReference>
<evidence type="ECO:0000313" key="4">
    <source>
        <dbReference type="Proteomes" id="UP001215151"/>
    </source>
</evidence>
<feature type="domain" description="DUF6697" evidence="2">
    <location>
        <begin position="214"/>
        <end position="346"/>
    </location>
</feature>
<feature type="region of interest" description="Disordered" evidence="1">
    <location>
        <begin position="81"/>
        <end position="103"/>
    </location>
</feature>
<comment type="caution">
    <text evidence="3">The sequence shown here is derived from an EMBL/GenBank/DDBJ whole genome shotgun (WGS) entry which is preliminary data.</text>
</comment>
<proteinExistence type="predicted"/>
<dbReference type="Pfam" id="PF20411">
    <property type="entry name" value="DUF6697"/>
    <property type="match status" value="1"/>
</dbReference>
<gene>
    <name evidence="3" type="ORF">ONZ51_g12089</name>
</gene>
<keyword evidence="4" id="KW-1185">Reference proteome</keyword>
<accession>A0AAD7TGV6</accession>
<organism evidence="3 4">
    <name type="scientific">Trametes cubensis</name>
    <dbReference type="NCBI Taxonomy" id="1111947"/>
    <lineage>
        <taxon>Eukaryota</taxon>
        <taxon>Fungi</taxon>
        <taxon>Dikarya</taxon>
        <taxon>Basidiomycota</taxon>
        <taxon>Agaricomycotina</taxon>
        <taxon>Agaricomycetes</taxon>
        <taxon>Polyporales</taxon>
        <taxon>Polyporaceae</taxon>
        <taxon>Trametes</taxon>
    </lineage>
</organism>